<keyword evidence="1" id="KW-0547">Nucleotide-binding</keyword>
<dbReference type="EMBL" id="JARBJD010000035">
    <property type="protein sequence ID" value="KAK2958720.1"/>
    <property type="molecule type" value="Genomic_DNA"/>
</dbReference>
<dbReference type="SMART" id="SM00490">
    <property type="entry name" value="HELICc"/>
    <property type="match status" value="1"/>
</dbReference>
<feature type="region of interest" description="Disordered" evidence="6">
    <location>
        <begin position="1489"/>
        <end position="1515"/>
    </location>
</feature>
<feature type="compositionally biased region" description="Basic and acidic residues" evidence="6">
    <location>
        <begin position="1355"/>
        <end position="1368"/>
    </location>
</feature>
<feature type="compositionally biased region" description="Polar residues" evidence="6">
    <location>
        <begin position="979"/>
        <end position="994"/>
    </location>
</feature>
<dbReference type="PROSITE" id="PS51192">
    <property type="entry name" value="HELICASE_ATP_BIND_1"/>
    <property type="match status" value="1"/>
</dbReference>
<dbReference type="InterPro" id="IPR027417">
    <property type="entry name" value="P-loop_NTPase"/>
</dbReference>
<dbReference type="InterPro" id="IPR044742">
    <property type="entry name" value="DEAD/DEAH_RhlB"/>
</dbReference>
<dbReference type="GO" id="GO:0016787">
    <property type="term" value="F:hydrolase activity"/>
    <property type="evidence" value="ECO:0007669"/>
    <property type="project" value="UniProtKB-KW"/>
</dbReference>
<gene>
    <name evidence="10" type="ORF">BLNAU_6223</name>
</gene>
<evidence type="ECO:0000256" key="2">
    <source>
        <dbReference type="ARBA" id="ARBA00022801"/>
    </source>
</evidence>
<dbReference type="Proteomes" id="UP001281761">
    <property type="component" value="Unassembled WGS sequence"/>
</dbReference>
<evidence type="ECO:0000259" key="8">
    <source>
        <dbReference type="PROSITE" id="PS51194"/>
    </source>
</evidence>
<dbReference type="PANTHER" id="PTHR47959:SF1">
    <property type="entry name" value="ATP-DEPENDENT RNA HELICASE DBPA"/>
    <property type="match status" value="1"/>
</dbReference>
<dbReference type="SMART" id="SM00487">
    <property type="entry name" value="DEXDc"/>
    <property type="match status" value="1"/>
</dbReference>
<name>A0ABQ9Y4Q0_9EUKA</name>
<dbReference type="SUPFAM" id="SSF52540">
    <property type="entry name" value="P-loop containing nucleoside triphosphate hydrolases"/>
    <property type="match status" value="1"/>
</dbReference>
<evidence type="ECO:0000256" key="3">
    <source>
        <dbReference type="ARBA" id="ARBA00022806"/>
    </source>
</evidence>
<keyword evidence="3 10" id="KW-0347">Helicase</keyword>
<feature type="compositionally biased region" description="Basic and acidic residues" evidence="6">
    <location>
        <begin position="1258"/>
        <end position="1348"/>
    </location>
</feature>
<feature type="region of interest" description="Disordered" evidence="6">
    <location>
        <begin position="909"/>
        <end position="1005"/>
    </location>
</feature>
<feature type="region of interest" description="Disordered" evidence="6">
    <location>
        <begin position="1175"/>
        <end position="1410"/>
    </location>
</feature>
<dbReference type="InterPro" id="IPR001650">
    <property type="entry name" value="Helicase_C-like"/>
</dbReference>
<feature type="region of interest" description="Disordered" evidence="6">
    <location>
        <begin position="137"/>
        <end position="157"/>
    </location>
</feature>
<proteinExistence type="predicted"/>
<feature type="domain" description="Helicase ATP-binding" evidence="7">
    <location>
        <begin position="186"/>
        <end position="392"/>
    </location>
</feature>
<dbReference type="Gene3D" id="3.40.50.300">
    <property type="entry name" value="P-loop containing nucleotide triphosphate hydrolases"/>
    <property type="match status" value="2"/>
</dbReference>
<dbReference type="CDD" id="cd18787">
    <property type="entry name" value="SF2_C_DEAD"/>
    <property type="match status" value="1"/>
</dbReference>
<dbReference type="InterPro" id="IPR050079">
    <property type="entry name" value="DEAD_box_RNA_helicase"/>
</dbReference>
<evidence type="ECO:0000313" key="11">
    <source>
        <dbReference type="Proteomes" id="UP001281761"/>
    </source>
</evidence>
<dbReference type="SUPFAM" id="SSF48371">
    <property type="entry name" value="ARM repeat"/>
    <property type="match status" value="1"/>
</dbReference>
<feature type="region of interest" description="Disordered" evidence="6">
    <location>
        <begin position="1043"/>
        <end position="1075"/>
    </location>
</feature>
<protein>
    <submittedName>
        <fullName evidence="10">ATP-dependent RNA helicase DDX42</fullName>
        <ecNumber evidence="10">3.6.4.13</ecNumber>
    </submittedName>
</protein>
<feature type="compositionally biased region" description="Polar residues" evidence="6">
    <location>
        <begin position="654"/>
        <end position="668"/>
    </location>
</feature>
<feature type="compositionally biased region" description="Pro residues" evidence="6">
    <location>
        <begin position="1399"/>
        <end position="1410"/>
    </location>
</feature>
<organism evidence="10 11">
    <name type="scientific">Blattamonas nauphoetae</name>
    <dbReference type="NCBI Taxonomy" id="2049346"/>
    <lineage>
        <taxon>Eukaryota</taxon>
        <taxon>Metamonada</taxon>
        <taxon>Preaxostyla</taxon>
        <taxon>Oxymonadida</taxon>
        <taxon>Blattamonas</taxon>
    </lineage>
</organism>
<evidence type="ECO:0000256" key="1">
    <source>
        <dbReference type="ARBA" id="ARBA00022741"/>
    </source>
</evidence>
<dbReference type="PANTHER" id="PTHR47959">
    <property type="entry name" value="ATP-DEPENDENT RNA HELICASE RHLE-RELATED"/>
    <property type="match status" value="1"/>
</dbReference>
<feature type="short sequence motif" description="Q motif" evidence="5">
    <location>
        <begin position="155"/>
        <end position="183"/>
    </location>
</feature>
<dbReference type="InterPro" id="IPR014014">
    <property type="entry name" value="RNA_helicase_DEAD_Q_motif"/>
</dbReference>
<feature type="compositionally biased region" description="Basic and acidic residues" evidence="6">
    <location>
        <begin position="24"/>
        <end position="39"/>
    </location>
</feature>
<dbReference type="Pfam" id="PF00271">
    <property type="entry name" value="Helicase_C"/>
    <property type="match status" value="1"/>
</dbReference>
<feature type="compositionally biased region" description="Basic and acidic residues" evidence="6">
    <location>
        <begin position="1193"/>
        <end position="1248"/>
    </location>
</feature>
<dbReference type="InterPro" id="IPR000629">
    <property type="entry name" value="RNA-helicase_DEAD-box_CS"/>
</dbReference>
<feature type="region of interest" description="Disordered" evidence="6">
    <location>
        <begin position="648"/>
        <end position="668"/>
    </location>
</feature>
<evidence type="ECO:0000259" key="9">
    <source>
        <dbReference type="PROSITE" id="PS51195"/>
    </source>
</evidence>
<keyword evidence="4" id="KW-0067">ATP-binding</keyword>
<dbReference type="InterPro" id="IPR011545">
    <property type="entry name" value="DEAD/DEAH_box_helicase_dom"/>
</dbReference>
<evidence type="ECO:0000256" key="4">
    <source>
        <dbReference type="ARBA" id="ARBA00022840"/>
    </source>
</evidence>
<comment type="caution">
    <text evidence="10">The sequence shown here is derived from an EMBL/GenBank/DDBJ whole genome shotgun (WGS) entry which is preliminary data.</text>
</comment>
<dbReference type="GO" id="GO:0003724">
    <property type="term" value="F:RNA helicase activity"/>
    <property type="evidence" value="ECO:0007669"/>
    <property type="project" value="UniProtKB-EC"/>
</dbReference>
<dbReference type="Pfam" id="PF00270">
    <property type="entry name" value="DEAD"/>
    <property type="match status" value="1"/>
</dbReference>
<feature type="domain" description="Helicase C-terminal" evidence="8">
    <location>
        <begin position="467"/>
        <end position="639"/>
    </location>
</feature>
<dbReference type="InterPro" id="IPR016024">
    <property type="entry name" value="ARM-type_fold"/>
</dbReference>
<feature type="compositionally biased region" description="Polar residues" evidence="6">
    <location>
        <begin position="941"/>
        <end position="956"/>
    </location>
</feature>
<evidence type="ECO:0000256" key="6">
    <source>
        <dbReference type="SAM" id="MobiDB-lite"/>
    </source>
</evidence>
<dbReference type="CDD" id="cd00268">
    <property type="entry name" value="DEADc"/>
    <property type="match status" value="1"/>
</dbReference>
<feature type="compositionally biased region" description="Low complexity" evidence="6">
    <location>
        <begin position="140"/>
        <end position="157"/>
    </location>
</feature>
<dbReference type="PROSITE" id="PS51195">
    <property type="entry name" value="Q_MOTIF"/>
    <property type="match status" value="1"/>
</dbReference>
<evidence type="ECO:0000313" key="10">
    <source>
        <dbReference type="EMBL" id="KAK2958720.1"/>
    </source>
</evidence>
<dbReference type="EC" id="3.6.4.13" evidence="10"/>
<accession>A0ABQ9Y4Q0</accession>
<evidence type="ECO:0000259" key="7">
    <source>
        <dbReference type="PROSITE" id="PS51192"/>
    </source>
</evidence>
<feature type="compositionally biased region" description="Acidic residues" evidence="6">
    <location>
        <begin position="1"/>
        <end position="23"/>
    </location>
</feature>
<feature type="domain" description="DEAD-box RNA helicase Q" evidence="9">
    <location>
        <begin position="155"/>
        <end position="183"/>
    </location>
</feature>
<evidence type="ECO:0000256" key="5">
    <source>
        <dbReference type="PROSITE-ProRule" id="PRU00552"/>
    </source>
</evidence>
<dbReference type="InterPro" id="IPR014001">
    <property type="entry name" value="Helicase_ATP-bd"/>
</dbReference>
<feature type="region of interest" description="Disordered" evidence="6">
    <location>
        <begin position="1"/>
        <end position="68"/>
    </location>
</feature>
<keyword evidence="2 10" id="KW-0378">Hydrolase</keyword>
<feature type="compositionally biased region" description="Acidic residues" evidence="6">
    <location>
        <begin position="1369"/>
        <end position="1386"/>
    </location>
</feature>
<reference evidence="10 11" key="1">
    <citation type="journal article" date="2022" name="bioRxiv">
        <title>Genomics of Preaxostyla Flagellates Illuminates Evolutionary Transitions and the Path Towards Mitochondrial Loss.</title>
        <authorList>
            <person name="Novak L.V.F."/>
            <person name="Treitli S.C."/>
            <person name="Pyrih J."/>
            <person name="Halakuc P."/>
            <person name="Pipaliya S.V."/>
            <person name="Vacek V."/>
            <person name="Brzon O."/>
            <person name="Soukal P."/>
            <person name="Eme L."/>
            <person name="Dacks J.B."/>
            <person name="Karnkowska A."/>
            <person name="Elias M."/>
            <person name="Hampl V."/>
        </authorList>
    </citation>
    <scope>NUCLEOTIDE SEQUENCE [LARGE SCALE GENOMIC DNA]</scope>
    <source>
        <strain evidence="10">NAU3</strain>
        <tissue evidence="10">Gut</tissue>
    </source>
</reference>
<dbReference type="PROSITE" id="PS51194">
    <property type="entry name" value="HELICASE_CTER"/>
    <property type="match status" value="1"/>
</dbReference>
<dbReference type="SMART" id="SM00543">
    <property type="entry name" value="MIF4G"/>
    <property type="match status" value="1"/>
</dbReference>
<sequence length="1778" mass="201934">MSESSSDDYETLSSSDDLDDEVSASDRRMPQTTHYLRDEHDDDDDEIHKISPDVPSETNSELGSHAKDVIFDETTGNYYLDPQARKRVESLQALDQRAIVYPPIVPFKGTDGDYGRTSEATKPKAIKSYSLFAPRMKPKSTAPVSSSSTPSQTQSAFSPFHLHPKLLKNLTEREFHEPTPVQLYTLPLAMANRDVLGTAPTGSGKTLAYLLPALSHAWLQKRAKLQRRVKESTSDIAQTEKRLDEKKVVTPFVVILAPTRELVQQIQSEAEILCRALNEGTDTVFPVTTQALVGGESRHQQVLLLRDGGADVIIATPGRLIDMLKSKAISFFNTTMIIMDEADRMLSLGFHPQIVSIMGQTRADRRIMMFSATFRGKMERLAEEVFTSRLISIEPKNVAEAAAFLEKHHSSFPVESSNNAVLLSLFHSPNSPIRISLGLQNAASTNVVQHALVFPSLTDKLVWLVDHMEQFTVPIDGKTQGGTLLIFCNQKGSSNFVAHCLQSFNHTVGSLHGDRDQSERHRILKQFQTGKIRTLIATDVAGRGLDIPTIRTVVSFDAPTKADILTHRVGRTGRLGTKGVNGERGEAYTLFCEDSEADVKSAGMLGWVWRREGREVPEPVIALSKKKKEPRKKKEQKLETVGIGWTLHDKKTGSAGQTSEDQKTTLEQTSKPKLNFVAAGSEHVSFNIESEQPQQQYSLPPAPKLSFDWGLGMDDDDENNDGVKFCGIAFNRPAEFQANVDTGKNQTQTLLKQNFVPGPFSAVPPPPNLNDLRPVGHQHRSGPVARVVRKEVQTADVMPADLFLSLAGIEMKKVDLSQFMGDTVDAETASDQIPTDPKQEESVVAPPLFSSGDEQEGSAMQKDEQASDDFPYASILLSILDFYNILMFLRMNAHAQPFTPQQNPLLDQRQEEDPQFGDDTTTTPSLSSFNVGTVRPFVPGSRQNQQFSSFQDQPSANPRADNPPFNRQRPPDISLVYTPHQSRQPTSSFQQPITLPNPKQRPIPDVPVVQLNDRRQDSLFEPAPIAQNQHPISAPYLPRNPPNVVNPQSPIGQQPLFSTPPSGSRSNTSPTQIYSHSPTQHQVTFNLTTPPKHTKYTNAQHVPPRNKPKRPNQQHQNISHVAALGNTTNQEPEDEDEIVFGNEDTSSDTPIIMRPAQPIPAIQLAPQREVKLPRKTYSPTPQQIAEQQNQHRQRQEEERRRKEEDLRRRREDEERRRKEAEERRQEERRREEERRRNEKREFERRQALQREAQLKAQMEAEMRREEERMREEKMREEERKREEERLNEVKRREEEEERRRQEEEEQRRREEAARVEMERLKREEEERVIQEEEKKKREEEERIAKEKEQEEEEENQKREEEEENQKRDEEEEEDQSEDDLDSQDEDLQQRSDPQYTPTTTPPPLSPPPVVALPNSFGLLLQTSTIIGDDLPTTIVGGEKANTYKFESVLVRFTKPMTLVPLEFTNQVTLKRPSVPIIRSGHQPFIHLAHPTSPPPDSLPKQLTTTKSGKHGRKKGRKVVDPLLRTDTAWRPKRVKEEPITKDGRTLLSDSMFPELKSNEEEQRIMEEEKTQELIGKSVSILNKLSPKYFDVLTKELVDCIQNERILLSVIDTVFDKAVNEAKYVRIYTALCAALNKAQFPHSSRWTTQPNFRRLIIQKCQTMFEQAPAMFEPTVQRRRSDEENEAEQLARLKFRGMMGFVGELQVLDMNPDAPIIENIEAFIHLLTKVGKEFDTPESADLVTNLIKKAKDIVDGGLVPSRTIGFLTNLPRPGRRRPKL</sequence>
<dbReference type="Gene3D" id="1.25.40.180">
    <property type="match status" value="1"/>
</dbReference>
<dbReference type="PROSITE" id="PS00039">
    <property type="entry name" value="DEAD_ATP_HELICASE"/>
    <property type="match status" value="1"/>
</dbReference>
<dbReference type="Pfam" id="PF02854">
    <property type="entry name" value="MIF4G"/>
    <property type="match status" value="1"/>
</dbReference>
<keyword evidence="11" id="KW-1185">Reference proteome</keyword>
<dbReference type="InterPro" id="IPR003890">
    <property type="entry name" value="MIF4G-like_typ-3"/>
</dbReference>
<feature type="compositionally biased region" description="Polar residues" evidence="6">
    <location>
        <begin position="918"/>
        <end position="931"/>
    </location>
</feature>
<feature type="region of interest" description="Disordered" evidence="6">
    <location>
        <begin position="1094"/>
        <end position="1115"/>
    </location>
</feature>